<dbReference type="InterPro" id="IPR050266">
    <property type="entry name" value="AB_hydrolase_sf"/>
</dbReference>
<feature type="transmembrane region" description="Helical" evidence="1">
    <location>
        <begin position="136"/>
        <end position="155"/>
    </location>
</feature>
<dbReference type="InterPro" id="IPR000639">
    <property type="entry name" value="Epox_hydrolase-like"/>
</dbReference>
<dbReference type="Proteomes" id="UP000176855">
    <property type="component" value="Unassembled WGS sequence"/>
</dbReference>
<keyword evidence="1" id="KW-1133">Transmembrane helix</keyword>
<dbReference type="Pfam" id="PF00561">
    <property type="entry name" value="Abhydrolase_1"/>
    <property type="match status" value="1"/>
</dbReference>
<dbReference type="PRINTS" id="PR00412">
    <property type="entry name" value="EPOXHYDRLASE"/>
</dbReference>
<dbReference type="Gene3D" id="3.40.50.1820">
    <property type="entry name" value="alpha/beta hydrolase"/>
    <property type="match status" value="1"/>
</dbReference>
<feature type="domain" description="AB hydrolase-1" evidence="2">
    <location>
        <begin position="23"/>
        <end position="123"/>
    </location>
</feature>
<proteinExistence type="predicted"/>
<gene>
    <name evidence="3" type="ORF">A2730_02760</name>
</gene>
<organism evidence="3 4">
    <name type="scientific">Candidatus Staskawiczbacteria bacterium RIFCSPHIGHO2_01_FULL_39_25</name>
    <dbReference type="NCBI Taxonomy" id="1802202"/>
    <lineage>
        <taxon>Bacteria</taxon>
        <taxon>Candidatus Staskawicziibacteriota</taxon>
    </lineage>
</organism>
<sequence>MEEKKVLIKNLQANYKVFGEGRPVLILHGWPSSSEPWINTSELLAEKGMQVIIPDLPGFGKSQEPQKSWSLDDYVEWVKEFSEKIPGLDVPFCVVGHSFGGALAAKFSIKYVQNVKKLFLVAAACVRKRTWYKKMLYRLSQIIKVFSFLPYYAVFRKAFYKFVIRKSDYPYASGVMKETLLKIISDDLSHKVGFLKIPTVLIWGDKDTSTPMEQGEFIHKKIPYSKLITISGANHALEIEVPAILAQKILENI</sequence>
<evidence type="ECO:0000256" key="1">
    <source>
        <dbReference type="SAM" id="Phobius"/>
    </source>
</evidence>
<dbReference type="InterPro" id="IPR029058">
    <property type="entry name" value="AB_hydrolase_fold"/>
</dbReference>
<dbReference type="STRING" id="1802202.A2730_02760"/>
<evidence type="ECO:0000259" key="2">
    <source>
        <dbReference type="Pfam" id="PF00561"/>
    </source>
</evidence>
<comment type="caution">
    <text evidence="3">The sequence shown here is derived from an EMBL/GenBank/DDBJ whole genome shotgun (WGS) entry which is preliminary data.</text>
</comment>
<reference evidence="3 4" key="1">
    <citation type="journal article" date="2016" name="Nat. Commun.">
        <title>Thousands of microbial genomes shed light on interconnected biogeochemical processes in an aquifer system.</title>
        <authorList>
            <person name="Anantharaman K."/>
            <person name="Brown C.T."/>
            <person name="Hug L.A."/>
            <person name="Sharon I."/>
            <person name="Castelle C.J."/>
            <person name="Probst A.J."/>
            <person name="Thomas B.C."/>
            <person name="Singh A."/>
            <person name="Wilkins M.J."/>
            <person name="Karaoz U."/>
            <person name="Brodie E.L."/>
            <person name="Williams K.H."/>
            <person name="Hubbard S.S."/>
            <person name="Banfield J.F."/>
        </authorList>
    </citation>
    <scope>NUCLEOTIDE SEQUENCE [LARGE SCALE GENOMIC DNA]</scope>
</reference>
<keyword evidence="1" id="KW-0812">Transmembrane</keyword>
<dbReference type="SUPFAM" id="SSF53474">
    <property type="entry name" value="alpha/beta-Hydrolases"/>
    <property type="match status" value="1"/>
</dbReference>
<keyword evidence="1" id="KW-0472">Membrane</keyword>
<dbReference type="GO" id="GO:0003824">
    <property type="term" value="F:catalytic activity"/>
    <property type="evidence" value="ECO:0007669"/>
    <property type="project" value="InterPro"/>
</dbReference>
<accession>A0A1G2HQS9</accession>
<dbReference type="PANTHER" id="PTHR43798">
    <property type="entry name" value="MONOACYLGLYCEROL LIPASE"/>
    <property type="match status" value="1"/>
</dbReference>
<evidence type="ECO:0000313" key="4">
    <source>
        <dbReference type="Proteomes" id="UP000176855"/>
    </source>
</evidence>
<protein>
    <recommendedName>
        <fullName evidence="2">AB hydrolase-1 domain-containing protein</fullName>
    </recommendedName>
</protein>
<dbReference type="PRINTS" id="PR00111">
    <property type="entry name" value="ABHYDROLASE"/>
</dbReference>
<name>A0A1G2HQS9_9BACT</name>
<dbReference type="AlphaFoldDB" id="A0A1G2HQS9"/>
<dbReference type="InterPro" id="IPR000073">
    <property type="entry name" value="AB_hydrolase_1"/>
</dbReference>
<evidence type="ECO:0000313" key="3">
    <source>
        <dbReference type="EMBL" id="OGZ64591.1"/>
    </source>
</evidence>
<dbReference type="EMBL" id="MHOO01000004">
    <property type="protein sequence ID" value="OGZ64591.1"/>
    <property type="molecule type" value="Genomic_DNA"/>
</dbReference>